<feature type="compositionally biased region" description="Acidic residues" evidence="1">
    <location>
        <begin position="127"/>
        <end position="139"/>
    </location>
</feature>
<evidence type="ECO:0000256" key="1">
    <source>
        <dbReference type="SAM" id="MobiDB-lite"/>
    </source>
</evidence>
<dbReference type="SMART" id="SM00894">
    <property type="entry name" value="Excalibur"/>
    <property type="match status" value="1"/>
</dbReference>
<evidence type="ECO:0000256" key="2">
    <source>
        <dbReference type="SAM" id="Phobius"/>
    </source>
</evidence>
<keyword evidence="2" id="KW-0812">Transmembrane</keyword>
<feature type="compositionally biased region" description="Polar residues" evidence="1">
    <location>
        <begin position="101"/>
        <end position="114"/>
    </location>
</feature>
<keyword evidence="2" id="KW-0472">Membrane</keyword>
<dbReference type="Pfam" id="PF07510">
    <property type="entry name" value="GmrSD_C"/>
    <property type="match status" value="1"/>
</dbReference>
<name>A0ABS7ZC36_9MICO</name>
<keyword evidence="2" id="KW-1133">Transmembrane helix</keyword>
<dbReference type="Pfam" id="PF05901">
    <property type="entry name" value="Excalibur"/>
    <property type="match status" value="1"/>
</dbReference>
<evidence type="ECO:0000259" key="3">
    <source>
        <dbReference type="SMART" id="SM00894"/>
    </source>
</evidence>
<dbReference type="InterPro" id="IPR008613">
    <property type="entry name" value="Excalibur_Ca-bd_domain"/>
</dbReference>
<feature type="transmembrane region" description="Helical" evidence="2">
    <location>
        <begin position="12"/>
        <end position="29"/>
    </location>
</feature>
<feature type="region of interest" description="Disordered" evidence="1">
    <location>
        <begin position="392"/>
        <end position="416"/>
    </location>
</feature>
<dbReference type="PANTHER" id="PTHR24094">
    <property type="entry name" value="SECRETED PROTEIN"/>
    <property type="match status" value="1"/>
</dbReference>
<dbReference type="PANTHER" id="PTHR24094:SF15">
    <property type="entry name" value="AMP-DEPENDENT SYNTHETASE_LIGASE DOMAIN-CONTAINING PROTEIN-RELATED"/>
    <property type="match status" value="1"/>
</dbReference>
<organism evidence="4 5">
    <name type="scientific">Isoptericola luteus</name>
    <dbReference type="NCBI Taxonomy" id="2879484"/>
    <lineage>
        <taxon>Bacteria</taxon>
        <taxon>Bacillati</taxon>
        <taxon>Actinomycetota</taxon>
        <taxon>Actinomycetes</taxon>
        <taxon>Micrococcales</taxon>
        <taxon>Promicromonosporaceae</taxon>
        <taxon>Isoptericola</taxon>
    </lineage>
</organism>
<keyword evidence="5" id="KW-1185">Reference proteome</keyword>
<dbReference type="EMBL" id="JAIXCQ010000001">
    <property type="protein sequence ID" value="MCA5891861.1"/>
    <property type="molecule type" value="Genomic_DNA"/>
</dbReference>
<dbReference type="InterPro" id="IPR011089">
    <property type="entry name" value="GmrSD_C"/>
</dbReference>
<feature type="compositionally biased region" description="Low complexity" evidence="1">
    <location>
        <begin position="352"/>
        <end position="372"/>
    </location>
</feature>
<accession>A0ABS7ZC36</accession>
<feature type="transmembrane region" description="Helical" evidence="2">
    <location>
        <begin position="35"/>
        <end position="53"/>
    </location>
</feature>
<feature type="compositionally biased region" description="Basic and acidic residues" evidence="1">
    <location>
        <begin position="405"/>
        <end position="416"/>
    </location>
</feature>
<sequence>MTAGPPARRRAFWVGLTGLGLVMLLGASGGWRASLMLALLYVALSAGWGIVTARTWWGRMPRGRAAALGSGALAVVLVVAVAGGATSSDDDSGAVAPERGQVSSEVTGSASTDIEQAEPSPSREPAEEPEVDEADDDPADGTPEAEPGTALAAVALLDVKGRAPKTGYDRDEFGPAWADVDHNGCDTRNDVLRRDLDDITTRAGTHGCIVLTGTFDEPYSGESVDFRRGNTTSSAVQIDHLVALSDAWQKGAQQLSAGERRLLANDPLNLLASDGPLNMSKGDGDAATWLPPNKAFRCTYVARQVAVKVSYDLWVTAAERDAMADVLSACPDEKLPTGDATVAAAALLPDTATTEEPATEPAPTSAPASEPAGAQDASVSYANCTAVRDAGAAPIRRGDPGYSTKLDRDGDGVGCE</sequence>
<feature type="region of interest" description="Disordered" evidence="1">
    <location>
        <begin position="85"/>
        <end position="146"/>
    </location>
</feature>
<reference evidence="4 5" key="1">
    <citation type="submission" date="2021-09" db="EMBL/GenBank/DDBJ databases">
        <title>Isoptericola luteus sp. nov., a novel bacterium isolated from Harbin, the capital city of Heilongjiang province.</title>
        <authorList>
            <person name="Li J."/>
        </authorList>
    </citation>
    <scope>NUCLEOTIDE SEQUENCE [LARGE SCALE GENOMIC DNA]</scope>
    <source>
        <strain evidence="4 5">NEAU-Y5</strain>
    </source>
</reference>
<comment type="caution">
    <text evidence="4">The sequence shown here is derived from an EMBL/GenBank/DDBJ whole genome shotgun (WGS) entry which is preliminary data.</text>
</comment>
<feature type="domain" description="Excalibur calcium-binding" evidence="3">
    <location>
        <begin position="380"/>
        <end position="416"/>
    </location>
</feature>
<evidence type="ECO:0000313" key="4">
    <source>
        <dbReference type="EMBL" id="MCA5891861.1"/>
    </source>
</evidence>
<protein>
    <submittedName>
        <fullName evidence="4">Excalibur calcium-binding domain-containing protein</fullName>
    </submittedName>
</protein>
<proteinExistence type="predicted"/>
<feature type="region of interest" description="Disordered" evidence="1">
    <location>
        <begin position="352"/>
        <end position="380"/>
    </location>
</feature>
<evidence type="ECO:0000313" key="5">
    <source>
        <dbReference type="Proteomes" id="UP001319870"/>
    </source>
</evidence>
<dbReference type="RefSeq" id="WP_225563586.1">
    <property type="nucleotide sequence ID" value="NZ_JAIXCQ010000001.1"/>
</dbReference>
<gene>
    <name evidence="4" type="ORF">LEP48_00660</name>
</gene>
<feature type="transmembrane region" description="Helical" evidence="2">
    <location>
        <begin position="65"/>
        <end position="85"/>
    </location>
</feature>
<dbReference type="Proteomes" id="UP001319870">
    <property type="component" value="Unassembled WGS sequence"/>
</dbReference>